<dbReference type="AlphaFoldDB" id="A0A5B0N9K4"/>
<name>A0A5B0N9K4_PUCGR</name>
<proteinExistence type="predicted"/>
<evidence type="ECO:0000313" key="3">
    <source>
        <dbReference type="EMBL" id="KAA1084788.1"/>
    </source>
</evidence>
<gene>
    <name evidence="3" type="ORF">PGT21_035404</name>
    <name evidence="2" type="ORF">PGTUg99_025641</name>
</gene>
<evidence type="ECO:0000313" key="5">
    <source>
        <dbReference type="Proteomes" id="UP000325313"/>
    </source>
</evidence>
<organism evidence="3 4">
    <name type="scientific">Puccinia graminis f. sp. tritici</name>
    <dbReference type="NCBI Taxonomy" id="56615"/>
    <lineage>
        <taxon>Eukaryota</taxon>
        <taxon>Fungi</taxon>
        <taxon>Dikarya</taxon>
        <taxon>Basidiomycota</taxon>
        <taxon>Pucciniomycotina</taxon>
        <taxon>Pucciniomycetes</taxon>
        <taxon>Pucciniales</taxon>
        <taxon>Pucciniaceae</taxon>
        <taxon>Puccinia</taxon>
    </lineage>
</organism>
<dbReference type="Proteomes" id="UP000324748">
    <property type="component" value="Unassembled WGS sequence"/>
</dbReference>
<feature type="signal peptide" evidence="1">
    <location>
        <begin position="1"/>
        <end position="29"/>
    </location>
</feature>
<accession>A0A5B0N9K4</accession>
<evidence type="ECO:0000256" key="1">
    <source>
        <dbReference type="SAM" id="SignalP"/>
    </source>
</evidence>
<dbReference type="EMBL" id="VDEP01000475">
    <property type="protein sequence ID" value="KAA1073076.1"/>
    <property type="molecule type" value="Genomic_DNA"/>
</dbReference>
<comment type="caution">
    <text evidence="3">The sequence shown here is derived from an EMBL/GenBank/DDBJ whole genome shotgun (WGS) entry which is preliminary data.</text>
</comment>
<evidence type="ECO:0000313" key="4">
    <source>
        <dbReference type="Proteomes" id="UP000324748"/>
    </source>
</evidence>
<reference evidence="4 5" key="1">
    <citation type="submission" date="2019-05" db="EMBL/GenBank/DDBJ databases">
        <title>Emergence of the Ug99 lineage of the wheat stem rust pathogen through somatic hybridization.</title>
        <authorList>
            <person name="Li F."/>
            <person name="Upadhyaya N.M."/>
            <person name="Sperschneider J."/>
            <person name="Matny O."/>
            <person name="Nguyen-Phuc H."/>
            <person name="Mago R."/>
            <person name="Raley C."/>
            <person name="Miller M.E."/>
            <person name="Silverstein K.A.T."/>
            <person name="Henningsen E."/>
            <person name="Hirsch C.D."/>
            <person name="Visser B."/>
            <person name="Pretorius Z.A."/>
            <person name="Steffenson B.J."/>
            <person name="Schwessinger B."/>
            <person name="Dodds P.N."/>
            <person name="Figueroa M."/>
        </authorList>
    </citation>
    <scope>NUCLEOTIDE SEQUENCE [LARGE SCALE GENOMIC DNA]</scope>
    <source>
        <strain evidence="3">21-0</strain>
        <strain evidence="2 5">Ug99</strain>
    </source>
</reference>
<evidence type="ECO:0000313" key="2">
    <source>
        <dbReference type="EMBL" id="KAA1073076.1"/>
    </source>
</evidence>
<keyword evidence="4" id="KW-1185">Reference proteome</keyword>
<protein>
    <submittedName>
        <fullName evidence="3">Uncharacterized protein</fullName>
    </submittedName>
</protein>
<keyword evidence="1" id="KW-0732">Signal</keyword>
<feature type="chain" id="PRO_5033473770" evidence="1">
    <location>
        <begin position="30"/>
        <end position="60"/>
    </location>
</feature>
<dbReference type="EMBL" id="VSWC01000118">
    <property type="protein sequence ID" value="KAA1084788.1"/>
    <property type="molecule type" value="Genomic_DNA"/>
</dbReference>
<sequence length="60" mass="6743">MRFTISSTGFKWERFLLLSQLLLAVSIHSAPIQHTEGQAISKEGMYYPPGAYCTVPCKTH</sequence>
<dbReference type="Proteomes" id="UP000325313">
    <property type="component" value="Unassembled WGS sequence"/>
</dbReference>